<sequence>MAVNSVTTSNVRWYNGNPTGDGVGLGKTATSKVGFWGLTPIVRPTVVAVSSSAATTTLNETRITRVQTLLVALGLVTT</sequence>
<reference evidence="1" key="1">
    <citation type="journal article" date="2015" name="Nature">
        <title>Complex archaea that bridge the gap between prokaryotes and eukaryotes.</title>
        <authorList>
            <person name="Spang A."/>
            <person name="Saw J.H."/>
            <person name="Jorgensen S.L."/>
            <person name="Zaremba-Niedzwiedzka K."/>
            <person name="Martijn J."/>
            <person name="Lind A.E."/>
            <person name="van Eijk R."/>
            <person name="Schleper C."/>
            <person name="Guy L."/>
            <person name="Ettema T.J."/>
        </authorList>
    </citation>
    <scope>NUCLEOTIDE SEQUENCE</scope>
</reference>
<dbReference type="EMBL" id="LAZR01030992">
    <property type="protein sequence ID" value="KKL55014.1"/>
    <property type="molecule type" value="Genomic_DNA"/>
</dbReference>
<comment type="caution">
    <text evidence="1">The sequence shown here is derived from an EMBL/GenBank/DDBJ whole genome shotgun (WGS) entry which is preliminary data.</text>
</comment>
<proteinExistence type="predicted"/>
<evidence type="ECO:0000313" key="1">
    <source>
        <dbReference type="EMBL" id="KKL55014.1"/>
    </source>
</evidence>
<name>A0A0F9D0F2_9ZZZZ</name>
<gene>
    <name evidence="1" type="ORF">LCGC14_2259670</name>
</gene>
<organism evidence="1">
    <name type="scientific">marine sediment metagenome</name>
    <dbReference type="NCBI Taxonomy" id="412755"/>
    <lineage>
        <taxon>unclassified sequences</taxon>
        <taxon>metagenomes</taxon>
        <taxon>ecological metagenomes</taxon>
    </lineage>
</organism>
<dbReference type="AlphaFoldDB" id="A0A0F9D0F2"/>
<protein>
    <submittedName>
        <fullName evidence="1">Uncharacterized protein</fullName>
    </submittedName>
</protein>
<accession>A0A0F9D0F2</accession>